<feature type="transmembrane region" description="Helical" evidence="1">
    <location>
        <begin position="116"/>
        <end position="142"/>
    </location>
</feature>
<proteinExistence type="predicted"/>
<evidence type="ECO:0000313" key="3">
    <source>
        <dbReference type="Proteomes" id="UP000614216"/>
    </source>
</evidence>
<keyword evidence="1" id="KW-1133">Transmembrane helix</keyword>
<keyword evidence="1" id="KW-0472">Membrane</keyword>
<name>A0A937KH80_9BACT</name>
<reference evidence="2" key="1">
    <citation type="submission" date="2021-01" db="EMBL/GenBank/DDBJ databases">
        <title>Fulvivirga kasyanovii gen. nov., sp nov., a novel member of the phylum Bacteroidetes isolated from seawater in a mussel farm.</title>
        <authorList>
            <person name="Zhao L.-H."/>
            <person name="Wang Z.-J."/>
        </authorList>
    </citation>
    <scope>NUCLEOTIDE SEQUENCE</scope>
    <source>
        <strain evidence="2">29W222</strain>
    </source>
</reference>
<evidence type="ECO:0000256" key="1">
    <source>
        <dbReference type="SAM" id="Phobius"/>
    </source>
</evidence>
<protein>
    <recommendedName>
        <fullName evidence="4">Short-chain dehydrogenase</fullName>
    </recommendedName>
</protein>
<accession>A0A937KH80</accession>
<gene>
    <name evidence="2" type="ORF">JMN32_26610</name>
</gene>
<keyword evidence="1" id="KW-0812">Transmembrane</keyword>
<evidence type="ECO:0008006" key="4">
    <source>
        <dbReference type="Google" id="ProtNLM"/>
    </source>
</evidence>
<comment type="caution">
    <text evidence="2">The sequence shown here is derived from an EMBL/GenBank/DDBJ whole genome shotgun (WGS) entry which is preliminary data.</text>
</comment>
<organism evidence="2 3">
    <name type="scientific">Fulvivirga marina</name>
    <dbReference type="NCBI Taxonomy" id="2494733"/>
    <lineage>
        <taxon>Bacteria</taxon>
        <taxon>Pseudomonadati</taxon>
        <taxon>Bacteroidota</taxon>
        <taxon>Cytophagia</taxon>
        <taxon>Cytophagales</taxon>
        <taxon>Fulvivirgaceae</taxon>
        <taxon>Fulvivirga</taxon>
    </lineage>
</organism>
<evidence type="ECO:0000313" key="2">
    <source>
        <dbReference type="EMBL" id="MBL6449913.1"/>
    </source>
</evidence>
<feature type="transmembrane region" description="Helical" evidence="1">
    <location>
        <begin position="72"/>
        <end position="95"/>
    </location>
</feature>
<dbReference type="Proteomes" id="UP000614216">
    <property type="component" value="Unassembled WGS sequence"/>
</dbReference>
<dbReference type="EMBL" id="JAEUGD010000067">
    <property type="protein sequence ID" value="MBL6449913.1"/>
    <property type="molecule type" value="Genomic_DNA"/>
</dbReference>
<feature type="transmembrane region" description="Helical" evidence="1">
    <location>
        <begin position="34"/>
        <end position="52"/>
    </location>
</feature>
<feature type="transmembrane region" description="Helical" evidence="1">
    <location>
        <begin position="6"/>
        <end position="22"/>
    </location>
</feature>
<feature type="transmembrane region" description="Helical" evidence="1">
    <location>
        <begin position="148"/>
        <end position="170"/>
    </location>
</feature>
<dbReference type="RefSeq" id="WP_202859447.1">
    <property type="nucleotide sequence ID" value="NZ_JAEUGD010000067.1"/>
</dbReference>
<keyword evidence="3" id="KW-1185">Reference proteome</keyword>
<sequence length="174" mass="20175">MAKGLFALTVIVVAYMLLQRYTDLDFFMEYIGRWPFIVYTVFVFSEAVFGIIPPELFMIWSIKHGVFDAYSLNVFLLALISYAAGVLGYFIGVQLKDLHLLRNVFQRYISRYQNMLHRFGGFLIVVAAVTPVPFSAVCMLMGATRYNFYWFLIIASIRFVRFAVYSMVIYQANI</sequence>
<dbReference type="AlphaFoldDB" id="A0A937KH80"/>